<dbReference type="HOGENOM" id="CLU_056407_3_0_1"/>
<dbReference type="EMBL" id="GL883285">
    <property type="protein sequence ID" value="EGF97216.1"/>
    <property type="molecule type" value="Genomic_DNA"/>
</dbReference>
<dbReference type="Proteomes" id="UP000001072">
    <property type="component" value="Unassembled WGS sequence"/>
</dbReference>
<evidence type="ECO:0000313" key="3">
    <source>
        <dbReference type="Proteomes" id="UP000001072"/>
    </source>
</evidence>
<evidence type="ECO:0000256" key="1">
    <source>
        <dbReference type="SAM" id="MobiDB-lite"/>
    </source>
</evidence>
<feature type="region of interest" description="Disordered" evidence="1">
    <location>
        <begin position="1"/>
        <end position="51"/>
    </location>
</feature>
<sequence>MPGKSKKKSPTTTSPQGSNPNQPATSDAKAPPLPSEINPVPNPSHISVEYPHGDTLNSTYFKIQTLPDNLRHFLEHDFEEKKERYKNIDYYRILVHFNPATESRPTSRKDKLIDAFMKDVFPFLKPYRAPAPPQPMQTDRKDFNPLSRRVKRQELIDVILETDRKVIIPNGVTNDGLLLLYKQHVDKDLNIPWQVEYIKPPNIVQRPQVKTLLMEELRLTLQDRAPHVYVHSTPMSHAVLVNLYIKFVLDEEVAPGLLVRGFHYSLLRKDPW</sequence>
<dbReference type="InParanoid" id="F4SDQ6"/>
<keyword evidence="3" id="KW-1185">Reference proteome</keyword>
<dbReference type="AlphaFoldDB" id="F4SDQ6"/>
<proteinExistence type="predicted"/>
<accession>F4SDQ6</accession>
<feature type="compositionally biased region" description="Polar residues" evidence="1">
    <location>
        <begin position="16"/>
        <end position="25"/>
    </location>
</feature>
<name>F4SDQ6_MELLP</name>
<protein>
    <submittedName>
        <fullName evidence="2">Uncharacterized protein</fullName>
    </submittedName>
</protein>
<dbReference type="KEGG" id="mlr:MELLADRAFT_87246"/>
<dbReference type="VEuPathDB" id="FungiDB:MELLADRAFT_87246"/>
<evidence type="ECO:0000313" key="2">
    <source>
        <dbReference type="EMBL" id="EGF97216.1"/>
    </source>
</evidence>
<dbReference type="OrthoDB" id="10273378at2759"/>
<organism evidence="3">
    <name type="scientific">Melampsora larici-populina (strain 98AG31 / pathotype 3-4-7)</name>
    <name type="common">Poplar leaf rust fungus</name>
    <dbReference type="NCBI Taxonomy" id="747676"/>
    <lineage>
        <taxon>Eukaryota</taxon>
        <taxon>Fungi</taxon>
        <taxon>Dikarya</taxon>
        <taxon>Basidiomycota</taxon>
        <taxon>Pucciniomycotina</taxon>
        <taxon>Pucciniomycetes</taxon>
        <taxon>Pucciniales</taxon>
        <taxon>Melampsoraceae</taxon>
        <taxon>Melampsora</taxon>
    </lineage>
</organism>
<reference evidence="3" key="1">
    <citation type="journal article" date="2011" name="Proc. Natl. Acad. Sci. U.S.A.">
        <title>Obligate biotrophy features unraveled by the genomic analysis of rust fungi.</title>
        <authorList>
            <person name="Duplessis S."/>
            <person name="Cuomo C.A."/>
            <person name="Lin Y.-C."/>
            <person name="Aerts A."/>
            <person name="Tisserant E."/>
            <person name="Veneault-Fourrey C."/>
            <person name="Joly D.L."/>
            <person name="Hacquard S."/>
            <person name="Amselem J."/>
            <person name="Cantarel B.L."/>
            <person name="Chiu R."/>
            <person name="Coutinho P.M."/>
            <person name="Feau N."/>
            <person name="Field M."/>
            <person name="Frey P."/>
            <person name="Gelhaye E."/>
            <person name="Goldberg J."/>
            <person name="Grabherr M.G."/>
            <person name="Kodira C.D."/>
            <person name="Kohler A."/>
            <person name="Kuees U."/>
            <person name="Lindquist E.A."/>
            <person name="Lucas S.M."/>
            <person name="Mago R."/>
            <person name="Mauceli E."/>
            <person name="Morin E."/>
            <person name="Murat C."/>
            <person name="Pangilinan J.L."/>
            <person name="Park R."/>
            <person name="Pearson M."/>
            <person name="Quesneville H."/>
            <person name="Rouhier N."/>
            <person name="Sakthikumar S."/>
            <person name="Salamov A.A."/>
            <person name="Schmutz J."/>
            <person name="Selles B."/>
            <person name="Shapiro H."/>
            <person name="Tanguay P."/>
            <person name="Tuskan G.A."/>
            <person name="Henrissat B."/>
            <person name="Van de Peer Y."/>
            <person name="Rouze P."/>
            <person name="Ellis J.G."/>
            <person name="Dodds P.N."/>
            <person name="Schein J.E."/>
            <person name="Zhong S."/>
            <person name="Hamelin R.C."/>
            <person name="Grigoriev I.V."/>
            <person name="Szabo L.J."/>
            <person name="Martin F."/>
        </authorList>
    </citation>
    <scope>NUCLEOTIDE SEQUENCE [LARGE SCALE GENOMIC DNA]</scope>
    <source>
        <strain evidence="3">98AG31 / pathotype 3-4-7</strain>
    </source>
</reference>
<gene>
    <name evidence="2" type="ORF">MELLADRAFT_87246</name>
</gene>
<dbReference type="RefSeq" id="XP_007419509.1">
    <property type="nucleotide sequence ID" value="XM_007419447.1"/>
</dbReference>
<dbReference type="GeneID" id="18934441"/>